<feature type="domain" description="Cytochrome b5 heme-binding" evidence="7">
    <location>
        <begin position="3"/>
        <end position="80"/>
    </location>
</feature>
<keyword evidence="5 6" id="KW-0408">Iron</keyword>
<keyword evidence="2 6" id="KW-0349">Heme</keyword>
<dbReference type="InterPro" id="IPR000262">
    <property type="entry name" value="FMN-dep_DH"/>
</dbReference>
<dbReference type="GO" id="GO:0020037">
    <property type="term" value="F:heme binding"/>
    <property type="evidence" value="ECO:0007669"/>
    <property type="project" value="UniProtKB-UniRule"/>
</dbReference>
<comment type="cofactor">
    <cofactor evidence="1">
        <name>FMN</name>
        <dbReference type="ChEBI" id="CHEBI:58210"/>
    </cofactor>
</comment>
<proteinExistence type="inferred from homology"/>
<dbReference type="OrthoDB" id="1925334at2759"/>
<dbReference type="PANTHER" id="PTHR10578:SF104">
    <property type="entry name" value="CYTOCHROME B2, MITOCHONDRIAL-RELATED"/>
    <property type="match status" value="1"/>
</dbReference>
<dbReference type="Gene3D" id="3.20.20.70">
    <property type="entry name" value="Aldolase class I"/>
    <property type="match status" value="1"/>
</dbReference>
<dbReference type="SUPFAM" id="SSF51395">
    <property type="entry name" value="FMN-linked oxidoreductases"/>
    <property type="match status" value="1"/>
</dbReference>
<dbReference type="Proteomes" id="UP000053342">
    <property type="component" value="Unassembled WGS sequence"/>
</dbReference>
<evidence type="ECO:0000256" key="6">
    <source>
        <dbReference type="RuleBase" id="RU362121"/>
    </source>
</evidence>
<gene>
    <name evidence="9" type="ORF">PV06_04193</name>
</gene>
<dbReference type="SUPFAM" id="SSF55856">
    <property type="entry name" value="Cytochrome b5-like heme/steroid binding domain"/>
    <property type="match status" value="1"/>
</dbReference>
<name>A0A0D2DKY3_9EURO</name>
<dbReference type="PROSITE" id="PS00557">
    <property type="entry name" value="FMN_HYDROXY_ACID_DH_1"/>
    <property type="match status" value="1"/>
</dbReference>
<evidence type="ECO:0000259" key="8">
    <source>
        <dbReference type="PROSITE" id="PS51349"/>
    </source>
</evidence>
<dbReference type="Gene3D" id="3.10.120.10">
    <property type="entry name" value="Cytochrome b5-like heme/steroid binding domain"/>
    <property type="match status" value="1"/>
</dbReference>
<dbReference type="InterPro" id="IPR036400">
    <property type="entry name" value="Cyt_B5-like_heme/steroid_sf"/>
</dbReference>
<dbReference type="FunFam" id="3.10.120.10:FF:000009">
    <property type="entry name" value="Cytochrome b2, mitochondrial, putative"/>
    <property type="match status" value="1"/>
</dbReference>
<reference evidence="9 10" key="1">
    <citation type="submission" date="2015-01" db="EMBL/GenBank/DDBJ databases">
        <title>The Genome Sequence of Exophiala oligosperma CBS72588.</title>
        <authorList>
            <consortium name="The Broad Institute Genomics Platform"/>
            <person name="Cuomo C."/>
            <person name="de Hoog S."/>
            <person name="Gorbushina A."/>
            <person name="Stielow B."/>
            <person name="Teixiera M."/>
            <person name="Abouelleil A."/>
            <person name="Chapman S.B."/>
            <person name="Priest M."/>
            <person name="Young S.K."/>
            <person name="Wortman J."/>
            <person name="Nusbaum C."/>
            <person name="Birren B."/>
        </authorList>
    </citation>
    <scope>NUCLEOTIDE SEQUENCE [LARGE SCALE GENOMIC DNA]</scope>
    <source>
        <strain evidence="9 10">CBS 72588</strain>
    </source>
</reference>
<dbReference type="EMBL" id="KN847335">
    <property type="protein sequence ID" value="KIW43045.1"/>
    <property type="molecule type" value="Genomic_DNA"/>
</dbReference>
<dbReference type="InterPro" id="IPR013785">
    <property type="entry name" value="Aldolase_TIM"/>
</dbReference>
<dbReference type="PROSITE" id="PS00191">
    <property type="entry name" value="CYTOCHROME_B5_1"/>
    <property type="match status" value="1"/>
</dbReference>
<dbReference type="InterPro" id="IPR018506">
    <property type="entry name" value="Cyt_B5_heme-BS"/>
</dbReference>
<dbReference type="PROSITE" id="PS51349">
    <property type="entry name" value="FMN_HYDROXY_ACID_DH_2"/>
    <property type="match status" value="1"/>
</dbReference>
<dbReference type="RefSeq" id="XP_016263261.1">
    <property type="nucleotide sequence ID" value="XM_016405055.1"/>
</dbReference>
<dbReference type="GO" id="GO:0016491">
    <property type="term" value="F:oxidoreductase activity"/>
    <property type="evidence" value="ECO:0007669"/>
    <property type="project" value="UniProtKB-KW"/>
</dbReference>
<evidence type="ECO:0000256" key="1">
    <source>
        <dbReference type="ARBA" id="ARBA00001917"/>
    </source>
</evidence>
<sequence>MEDRRAIMSEVEKHSSNRSCWVIIQGNVYDLTTFLDVHPGGAAIILKYAGKDATAVYEPLHPSDAITKHLTPESKLGPLVQTPALSAQELVLKKVQPAAPLKKRFKLSAVVSIGDFERAANQNLAPQALAFIQAGADDEAAKRWNERSWRTVRFRPRVLRPVNNIDLSTSILGTRFSLPFFISPAGGGKLAHPQGEVLMTRAAARRNVLHWVCNMASCTQEEIASSRGPDQSIFWQIYAKTDLTASEHEIKLAIQRGFKGFALTVDAIRAGNRERDVRHGIEEFEEVSEGTADNSDDFTTPDGGISAIRAPVYSSFDWDSAISWLRSQTDLPIAIKGIQCWEDAAMCMKYNVHPWLSNHGGRQLDGAPSSLETLLEIRKNCPEILSRCDVIVDGGFNRGSDIVKALALGAKAVGIGRPFLFALSFGEAGISKAIGTFKKEIETTLALLGVETIAQLDPTYVDASSLQYSQALRALL</sequence>
<dbReference type="SMART" id="SM01117">
    <property type="entry name" value="Cyt-b5"/>
    <property type="match status" value="1"/>
</dbReference>
<dbReference type="GeneID" id="27356267"/>
<dbReference type="Pfam" id="PF00173">
    <property type="entry name" value="Cyt-b5"/>
    <property type="match status" value="1"/>
</dbReference>
<dbReference type="HOGENOM" id="CLU_020639_1_0_1"/>
<dbReference type="InterPro" id="IPR037396">
    <property type="entry name" value="FMN_HAD"/>
</dbReference>
<evidence type="ECO:0000313" key="9">
    <source>
        <dbReference type="EMBL" id="KIW43045.1"/>
    </source>
</evidence>
<keyword evidence="4" id="KW-0560">Oxidoreductase</keyword>
<dbReference type="GO" id="GO:0046872">
    <property type="term" value="F:metal ion binding"/>
    <property type="evidence" value="ECO:0007669"/>
    <property type="project" value="UniProtKB-UniRule"/>
</dbReference>
<keyword evidence="10" id="KW-1185">Reference proteome</keyword>
<dbReference type="Pfam" id="PF01070">
    <property type="entry name" value="FMN_dh"/>
    <property type="match status" value="1"/>
</dbReference>
<dbReference type="STRING" id="215243.A0A0D2DKY3"/>
<evidence type="ECO:0000259" key="7">
    <source>
        <dbReference type="PROSITE" id="PS50255"/>
    </source>
</evidence>
<dbReference type="VEuPathDB" id="FungiDB:PV06_04193"/>
<evidence type="ECO:0000256" key="3">
    <source>
        <dbReference type="ARBA" id="ARBA00022723"/>
    </source>
</evidence>
<keyword evidence="3 6" id="KW-0479">Metal-binding</keyword>
<feature type="domain" description="FMN hydroxy acid dehydrogenase" evidence="8">
    <location>
        <begin position="105"/>
        <end position="466"/>
    </location>
</feature>
<comment type="similarity">
    <text evidence="6">Belongs to the cytochrome b5 family.</text>
</comment>
<protein>
    <submittedName>
        <fullName evidence="9">Uncharacterized protein</fullName>
    </submittedName>
</protein>
<dbReference type="PRINTS" id="PR00363">
    <property type="entry name" value="CYTOCHROMEB5"/>
</dbReference>
<dbReference type="PANTHER" id="PTHR10578">
    <property type="entry name" value="S -2-HYDROXY-ACID OXIDASE-RELATED"/>
    <property type="match status" value="1"/>
</dbReference>
<evidence type="ECO:0000313" key="10">
    <source>
        <dbReference type="Proteomes" id="UP000053342"/>
    </source>
</evidence>
<dbReference type="PROSITE" id="PS50255">
    <property type="entry name" value="CYTOCHROME_B5_2"/>
    <property type="match status" value="1"/>
</dbReference>
<evidence type="ECO:0000256" key="5">
    <source>
        <dbReference type="ARBA" id="ARBA00023004"/>
    </source>
</evidence>
<accession>A0A0D2DKY3</accession>
<dbReference type="AlphaFoldDB" id="A0A0D2DKY3"/>
<evidence type="ECO:0000256" key="2">
    <source>
        <dbReference type="ARBA" id="ARBA00022617"/>
    </source>
</evidence>
<evidence type="ECO:0000256" key="4">
    <source>
        <dbReference type="ARBA" id="ARBA00023002"/>
    </source>
</evidence>
<organism evidence="9 10">
    <name type="scientific">Exophiala oligosperma</name>
    <dbReference type="NCBI Taxonomy" id="215243"/>
    <lineage>
        <taxon>Eukaryota</taxon>
        <taxon>Fungi</taxon>
        <taxon>Dikarya</taxon>
        <taxon>Ascomycota</taxon>
        <taxon>Pezizomycotina</taxon>
        <taxon>Eurotiomycetes</taxon>
        <taxon>Chaetothyriomycetidae</taxon>
        <taxon>Chaetothyriales</taxon>
        <taxon>Herpotrichiellaceae</taxon>
        <taxon>Exophiala</taxon>
    </lineage>
</organism>
<dbReference type="InterPro" id="IPR008259">
    <property type="entry name" value="FMN_hydac_DH_AS"/>
</dbReference>
<dbReference type="InterPro" id="IPR001199">
    <property type="entry name" value="Cyt_B5-like_heme/steroid-bd"/>
</dbReference>